<dbReference type="InterPro" id="IPR001736">
    <property type="entry name" value="PLipase_D/transphosphatidylase"/>
</dbReference>
<dbReference type="SUPFAM" id="SSF56024">
    <property type="entry name" value="Phospholipase D/nuclease"/>
    <property type="match status" value="2"/>
</dbReference>
<dbReference type="SMART" id="SM00155">
    <property type="entry name" value="PLDc"/>
    <property type="match status" value="2"/>
</dbReference>
<dbReference type="InterPro" id="IPR025202">
    <property type="entry name" value="PLD-like_dom"/>
</dbReference>
<dbReference type="Proteomes" id="UP000696931">
    <property type="component" value="Unassembled WGS sequence"/>
</dbReference>
<gene>
    <name evidence="3" type="ORF">HZA61_10340</name>
</gene>
<feature type="domain" description="PLD phosphodiesterase" evidence="2">
    <location>
        <begin position="130"/>
        <end position="157"/>
    </location>
</feature>
<dbReference type="Pfam" id="PF13091">
    <property type="entry name" value="PLDc_2"/>
    <property type="match status" value="2"/>
</dbReference>
<organism evidence="3 4">
    <name type="scientific">Eiseniibacteriota bacterium</name>
    <dbReference type="NCBI Taxonomy" id="2212470"/>
    <lineage>
        <taxon>Bacteria</taxon>
        <taxon>Candidatus Eiseniibacteriota</taxon>
    </lineage>
</organism>
<feature type="domain" description="PLD phosphodiesterase" evidence="2">
    <location>
        <begin position="325"/>
        <end position="352"/>
    </location>
</feature>
<accession>A0A933SC92</accession>
<sequence length="412" mass="44982">MRRLLSSLLLLAALASAAFAASAPPALELGESRPAGTTLGNPALPEARAVWLEMIGSASRTLDLEHFYLSHFPGESLGPVLDAIGAAAARGVRVRLLLDARMSKTYPQPADSLDGLPNVEVRRVDYGRLAGGVQHAKFMIVDGRDAWLGSQNLDWRALTEIHELGIRMRDSRLAAAATAVFETDWNGADTTRTFAPAKSPATRWPIAVKQANGPVNAWFGASPVKTNPAGIPWDRDLILERIHRAKREICVQLLQYGVKSHGYADSTIHRALIAAGERGVHVKLLVSDWAIGGANEPVLRELSTHANVEVRISRVPFQGTKYIPFARVEHCKYMVTDGEWLWIGTSNWEPSYFMSTRNVGLTVRDTALGSQARAVFENSWTAPSAIVLTRDARIEPRAHAEKAPEGMTSYGN</sequence>
<dbReference type="PROSITE" id="PS50035">
    <property type="entry name" value="PLD"/>
    <property type="match status" value="2"/>
</dbReference>
<feature type="chain" id="PRO_5037166821" description="PLD phosphodiesterase domain-containing protein" evidence="1">
    <location>
        <begin position="21"/>
        <end position="412"/>
    </location>
</feature>
<dbReference type="GO" id="GO:0006793">
    <property type="term" value="P:phosphorus metabolic process"/>
    <property type="evidence" value="ECO:0007669"/>
    <property type="project" value="UniProtKB-ARBA"/>
</dbReference>
<dbReference type="PANTHER" id="PTHR10185">
    <property type="entry name" value="PHOSPHOLIPASE D - RELATED"/>
    <property type="match status" value="1"/>
</dbReference>
<dbReference type="AlphaFoldDB" id="A0A933SC92"/>
<feature type="signal peptide" evidence="1">
    <location>
        <begin position="1"/>
        <end position="20"/>
    </location>
</feature>
<keyword evidence="1" id="KW-0732">Signal</keyword>
<protein>
    <recommendedName>
        <fullName evidence="2">PLD phosphodiesterase domain-containing protein</fullName>
    </recommendedName>
</protein>
<proteinExistence type="predicted"/>
<evidence type="ECO:0000256" key="1">
    <source>
        <dbReference type="SAM" id="SignalP"/>
    </source>
</evidence>
<dbReference type="PANTHER" id="PTHR10185:SF17">
    <property type="entry name" value="GM01519P-RELATED"/>
    <property type="match status" value="1"/>
</dbReference>
<reference evidence="3" key="1">
    <citation type="submission" date="2020-07" db="EMBL/GenBank/DDBJ databases">
        <title>Huge and variable diversity of episymbiotic CPR bacteria and DPANN archaea in groundwater ecosystems.</title>
        <authorList>
            <person name="He C.Y."/>
            <person name="Keren R."/>
            <person name="Whittaker M."/>
            <person name="Farag I.F."/>
            <person name="Doudna J."/>
            <person name="Cate J.H.D."/>
            <person name="Banfield J.F."/>
        </authorList>
    </citation>
    <scope>NUCLEOTIDE SEQUENCE</scope>
    <source>
        <strain evidence="3">NC_groundwater_1813_Pr3_B-0.1um_71_17</strain>
    </source>
</reference>
<dbReference type="Gene3D" id="3.30.870.10">
    <property type="entry name" value="Endonuclease Chain A"/>
    <property type="match status" value="2"/>
</dbReference>
<evidence type="ECO:0000313" key="4">
    <source>
        <dbReference type="Proteomes" id="UP000696931"/>
    </source>
</evidence>
<dbReference type="EMBL" id="JACRIW010000075">
    <property type="protein sequence ID" value="MBI5169876.1"/>
    <property type="molecule type" value="Genomic_DNA"/>
</dbReference>
<dbReference type="GO" id="GO:0003824">
    <property type="term" value="F:catalytic activity"/>
    <property type="evidence" value="ECO:0007669"/>
    <property type="project" value="InterPro"/>
</dbReference>
<comment type="caution">
    <text evidence="3">The sequence shown here is derived from an EMBL/GenBank/DDBJ whole genome shotgun (WGS) entry which is preliminary data.</text>
</comment>
<evidence type="ECO:0000259" key="2">
    <source>
        <dbReference type="PROSITE" id="PS50035"/>
    </source>
</evidence>
<evidence type="ECO:0000313" key="3">
    <source>
        <dbReference type="EMBL" id="MBI5169876.1"/>
    </source>
</evidence>
<name>A0A933SC92_UNCEI</name>
<dbReference type="InterPro" id="IPR050874">
    <property type="entry name" value="Diverse_PLD-related"/>
</dbReference>